<evidence type="ECO:0000259" key="1">
    <source>
        <dbReference type="PROSITE" id="PS51781"/>
    </source>
</evidence>
<dbReference type="Proteomes" id="UP000535491">
    <property type="component" value="Unassembled WGS sequence"/>
</dbReference>
<dbReference type="Gene3D" id="2.30.30.40">
    <property type="entry name" value="SH3 Domains"/>
    <property type="match status" value="1"/>
</dbReference>
<dbReference type="AlphaFoldDB" id="A0A7W1WNF9"/>
<dbReference type="InterPro" id="IPR003646">
    <property type="entry name" value="SH3-like_bac-type"/>
</dbReference>
<accession>A0A7W1WNF9</accession>
<organism evidence="2 3">
    <name type="scientific">Paenactinomyces guangxiensis</name>
    <dbReference type="NCBI Taxonomy" id="1490290"/>
    <lineage>
        <taxon>Bacteria</taxon>
        <taxon>Bacillati</taxon>
        <taxon>Bacillota</taxon>
        <taxon>Bacilli</taxon>
        <taxon>Bacillales</taxon>
        <taxon>Thermoactinomycetaceae</taxon>
        <taxon>Paenactinomyces</taxon>
    </lineage>
</organism>
<name>A0A7W1WNF9_9BACL</name>
<comment type="caution">
    <text evidence="2">The sequence shown here is derived from an EMBL/GenBank/DDBJ whole genome shotgun (WGS) entry which is preliminary data.</text>
</comment>
<sequence>MAMTADRVIYSQSCGRTNDSKLITYTKGTNGTQVDSMVAPPMSEGLAIINNSLYVSFESGAKPYLSGGKYPLYHLYYSPLGSFINRVTGVVNTSGINLNVRSGPGTSYSIVDQVADGTKVTIRCQIKGETVTGTYGTSNLWDQIGEGKYVSDTYVYTGSDGQVAPTCAP</sequence>
<dbReference type="Pfam" id="PF08239">
    <property type="entry name" value="SH3_3"/>
    <property type="match status" value="1"/>
</dbReference>
<feature type="domain" description="SH3b" evidence="1">
    <location>
        <begin position="88"/>
        <end position="159"/>
    </location>
</feature>
<evidence type="ECO:0000313" key="2">
    <source>
        <dbReference type="EMBL" id="MBA4493137.1"/>
    </source>
</evidence>
<dbReference type="EMBL" id="JACEIQ010000001">
    <property type="protein sequence ID" value="MBA4493137.1"/>
    <property type="molecule type" value="Genomic_DNA"/>
</dbReference>
<keyword evidence="3" id="KW-1185">Reference proteome</keyword>
<dbReference type="PROSITE" id="PS51781">
    <property type="entry name" value="SH3B"/>
    <property type="match status" value="1"/>
</dbReference>
<reference evidence="2 3" key="1">
    <citation type="submission" date="2020-07" db="EMBL/GenBank/DDBJ databases">
        <authorList>
            <person name="Feng H."/>
        </authorList>
    </citation>
    <scope>NUCLEOTIDE SEQUENCE [LARGE SCALE GENOMIC DNA]</scope>
    <source>
        <strain evidence="3">s-10</strain>
    </source>
</reference>
<evidence type="ECO:0000313" key="3">
    <source>
        <dbReference type="Proteomes" id="UP000535491"/>
    </source>
</evidence>
<protein>
    <submittedName>
        <fullName evidence="2">SH3 domain-containing protein</fullName>
    </submittedName>
</protein>
<gene>
    <name evidence="2" type="ORF">H1191_02260</name>
</gene>
<proteinExistence type="predicted"/>